<evidence type="ECO:0000259" key="1">
    <source>
        <dbReference type="PROSITE" id="PS51664"/>
    </source>
</evidence>
<dbReference type="AlphaFoldDB" id="A0A078LUD4"/>
<dbReference type="Pfam" id="PF02624">
    <property type="entry name" value="YcaO"/>
    <property type="match status" value="1"/>
</dbReference>
<organism evidence="2 3">
    <name type="scientific">Pseudomonas saudiphocaensis</name>
    <dbReference type="NCBI Taxonomy" id="1499686"/>
    <lineage>
        <taxon>Bacteria</taxon>
        <taxon>Pseudomonadati</taxon>
        <taxon>Pseudomonadota</taxon>
        <taxon>Gammaproteobacteria</taxon>
        <taxon>Pseudomonadales</taxon>
        <taxon>Pseudomonadaceae</taxon>
        <taxon>Pseudomonas</taxon>
    </lineage>
</organism>
<proteinExistence type="predicted"/>
<dbReference type="PROSITE" id="PS51664">
    <property type="entry name" value="YCAO"/>
    <property type="match status" value="1"/>
</dbReference>
<dbReference type="InterPro" id="IPR041080">
    <property type="entry name" value="YcaO_C"/>
</dbReference>
<dbReference type="Gene3D" id="3.30.1330.230">
    <property type="match status" value="1"/>
</dbReference>
<name>A0A078LUD4_9PSED</name>
<dbReference type="InterPro" id="IPR003718">
    <property type="entry name" value="OsmC/Ohr_fam"/>
</dbReference>
<dbReference type="Proteomes" id="UP000053902">
    <property type="component" value="Unassembled WGS sequence"/>
</dbReference>
<dbReference type="NCBIfam" id="NF040716">
    <property type="entry name" value="YcaO_for_S12"/>
    <property type="match status" value="1"/>
</dbReference>
<protein>
    <submittedName>
        <fullName evidence="2">OsmC-like protein</fullName>
    </submittedName>
</protein>
<keyword evidence="3" id="KW-1185">Reference proteome</keyword>
<dbReference type="InterPro" id="IPR019938">
    <property type="entry name" value="YcaO_dom_prot"/>
</dbReference>
<dbReference type="RefSeq" id="WP_037022396.1">
    <property type="nucleotide sequence ID" value="NZ_CCSF01000001.1"/>
</dbReference>
<feature type="domain" description="YcaO" evidence="1">
    <location>
        <begin position="205"/>
        <end position="573"/>
    </location>
</feature>
<dbReference type="NCBIfam" id="TIGR03549">
    <property type="entry name" value="OsmC domain/YcaO domain-containing protein"/>
    <property type="match status" value="1"/>
</dbReference>
<gene>
    <name evidence="2" type="ORF">BN1079_00763</name>
</gene>
<dbReference type="InterPro" id="IPR003776">
    <property type="entry name" value="YcaO-like_dom"/>
</dbReference>
<dbReference type="eggNOG" id="COG1944">
    <property type="taxonomic scope" value="Bacteria"/>
</dbReference>
<dbReference type="NCBIfam" id="TIGR00702">
    <property type="entry name" value="YcaO-type kinase domain"/>
    <property type="match status" value="1"/>
</dbReference>
<sequence length="733" mass="81910">MEIKVNFLDNLRLEAKFDDFTVVADQPIRYKGDGSAPGPFDYFLASSALCAAYFVKLYCQTRGIPTENIRLSQNNIVDPENRYKQIFKIQVELPADISDKDRQGILRSIDRCTVKKVVQTGPEFVIEQVESLDADAQALLLPNIGSQATHILGKDLPLEQTIANLSGLLAGLGMKIEIASWRNIVPNVWSLHLRDAHSPLCFTNGKGATKESALASALGEFLERLNFNFFYNDQYWGEDIANAAFVHYPEERWFKPGRKDALPAEILDDYCLSIYNPEGELRGSHLYDTNSGNVERGICSLPYVRQSDGEVVYFPSNLIENLYLSNGMAAGNTLAEAQVQCLSEIFERAVKREIIEGEIALPDVPHEVLAKYPGILAGIQGLEEQGFPVLVKDASLGGQFPVMCVTLMNPRTGGIFASFGAHPCFEVALERSLTELLQGRSFEGLNDLPQPTFESQAVTEPNNYVEHFIDSSGVVSWRFFSAKADYEFVEWDFAAEGPNANAEEAATLFGILEEMGKEVYMMVREDLGATACRILVPGYSEVYPVDDLIWDNTNKALFFREDILNLHSLDDDSLQALVERLEDSELDDYSDIATLIGIDFDDNTAWGQLTIMELKLLIYLALQRFEEAKDLVEAFLQYNDNTVERGLFYQALNAVLEVHLDDELELADFEANFRRMFGDPRMDAVIGSVDGSVRFYGLTPTSMKLEGLDRHLRLIDSFKKLHGARARAAGLAG</sequence>
<dbReference type="PANTHER" id="PTHR37809">
    <property type="entry name" value="RIBOSOMAL PROTEIN S12 METHYLTHIOTRANSFERASE ACCESSORY FACTOR YCAO"/>
    <property type="match status" value="1"/>
</dbReference>
<dbReference type="Gene3D" id="3.30.300.20">
    <property type="match status" value="1"/>
</dbReference>
<dbReference type="OrthoDB" id="9761274at2"/>
<dbReference type="HOGENOM" id="CLU_022530_0_0_6"/>
<dbReference type="EMBL" id="CCSF01000001">
    <property type="protein sequence ID" value="CDZ93471.1"/>
    <property type="molecule type" value="Genomic_DNA"/>
</dbReference>
<dbReference type="PANTHER" id="PTHR37809:SF1">
    <property type="entry name" value="RIBOSOMAL PROTEIN S12 METHYLTHIOTRANSFERASE ACCESSORY FACTOR YCAO"/>
    <property type="match status" value="1"/>
</dbReference>
<dbReference type="eggNOG" id="COG1765">
    <property type="taxonomic scope" value="Bacteria"/>
</dbReference>
<dbReference type="InterPro" id="IPR015946">
    <property type="entry name" value="KH_dom-like_a/b"/>
</dbReference>
<dbReference type="Pfam" id="PF02566">
    <property type="entry name" value="OsmC"/>
    <property type="match status" value="1"/>
</dbReference>
<accession>A0A078LUD4</accession>
<dbReference type="SUPFAM" id="SSF82784">
    <property type="entry name" value="OsmC-like"/>
    <property type="match status" value="1"/>
</dbReference>
<evidence type="ECO:0000313" key="3">
    <source>
        <dbReference type="Proteomes" id="UP000053902"/>
    </source>
</evidence>
<dbReference type="Pfam" id="PF18381">
    <property type="entry name" value="YcaO_C"/>
    <property type="match status" value="1"/>
</dbReference>
<dbReference type="InterPro" id="IPR036102">
    <property type="entry name" value="OsmC/Ohrsf"/>
</dbReference>
<reference evidence="2 3" key="1">
    <citation type="submission" date="2014-07" db="EMBL/GenBank/DDBJ databases">
        <authorList>
            <person name="Urmite Genomes Urmite Genomes"/>
        </authorList>
    </citation>
    <scope>NUCLEOTIDE SEQUENCE [LARGE SCALE GENOMIC DNA]</scope>
    <source>
        <strain evidence="2 3">20_BN</strain>
    </source>
</reference>
<dbReference type="STRING" id="1499686.BN1079_00763"/>
<evidence type="ECO:0000313" key="2">
    <source>
        <dbReference type="EMBL" id="CDZ93471.1"/>
    </source>
</evidence>